<dbReference type="InterPro" id="IPR036380">
    <property type="entry name" value="Isochorismatase-like_sf"/>
</dbReference>
<feature type="domain" description="Isochorismatase-like" evidence="2">
    <location>
        <begin position="15"/>
        <end position="200"/>
    </location>
</feature>
<sequence>MTDPRLVALAGLPGALLVVDLQRSFADPRLLTHLDADARERTAAAVARTAEAVEVARGAGVPVVWCRLRVRPDDPWPASNWFRGLGPQEDWPTPWEPCVEGTPGIEWYGAAPAGGELVVDKRTYDAFAGTSLAERTRHLSWVALAGLTSDCCVLATAGGAFSAGLRVVVLGDATTAEDAATHEAALRVLAAHTAVVADTARWRALVGEVPGSRGRSGPGRT</sequence>
<protein>
    <submittedName>
        <fullName evidence="3">Cysteine hydrolase family protein</fullName>
    </submittedName>
</protein>
<accession>A0ABV4H0T7</accession>
<dbReference type="Proteomes" id="UP001565927">
    <property type="component" value="Unassembled WGS sequence"/>
</dbReference>
<dbReference type="CDD" id="cd00431">
    <property type="entry name" value="cysteine_hydrolases"/>
    <property type="match status" value="1"/>
</dbReference>
<organism evidence="3 4">
    <name type="scientific">Kineococcus halophytocola</name>
    <dbReference type="NCBI Taxonomy" id="3234027"/>
    <lineage>
        <taxon>Bacteria</taxon>
        <taxon>Bacillati</taxon>
        <taxon>Actinomycetota</taxon>
        <taxon>Actinomycetes</taxon>
        <taxon>Kineosporiales</taxon>
        <taxon>Kineosporiaceae</taxon>
        <taxon>Kineococcus</taxon>
    </lineage>
</organism>
<dbReference type="Gene3D" id="3.40.50.850">
    <property type="entry name" value="Isochorismatase-like"/>
    <property type="match status" value="1"/>
</dbReference>
<keyword evidence="4" id="KW-1185">Reference proteome</keyword>
<proteinExistence type="predicted"/>
<evidence type="ECO:0000256" key="1">
    <source>
        <dbReference type="ARBA" id="ARBA00022801"/>
    </source>
</evidence>
<evidence type="ECO:0000313" key="3">
    <source>
        <dbReference type="EMBL" id="MEZ0165178.1"/>
    </source>
</evidence>
<dbReference type="PANTHER" id="PTHR43540">
    <property type="entry name" value="PEROXYUREIDOACRYLATE/UREIDOACRYLATE AMIDOHYDROLASE-RELATED"/>
    <property type="match status" value="1"/>
</dbReference>
<dbReference type="GO" id="GO:0016787">
    <property type="term" value="F:hydrolase activity"/>
    <property type="evidence" value="ECO:0007669"/>
    <property type="project" value="UniProtKB-KW"/>
</dbReference>
<evidence type="ECO:0000259" key="2">
    <source>
        <dbReference type="Pfam" id="PF00857"/>
    </source>
</evidence>
<dbReference type="RefSeq" id="WP_370441402.1">
    <property type="nucleotide sequence ID" value="NZ_JBGFTU010000010.1"/>
</dbReference>
<dbReference type="InterPro" id="IPR000868">
    <property type="entry name" value="Isochorismatase-like_dom"/>
</dbReference>
<evidence type="ECO:0000313" key="4">
    <source>
        <dbReference type="Proteomes" id="UP001565927"/>
    </source>
</evidence>
<dbReference type="Pfam" id="PF00857">
    <property type="entry name" value="Isochorismatase"/>
    <property type="match status" value="1"/>
</dbReference>
<dbReference type="InterPro" id="IPR050272">
    <property type="entry name" value="Isochorismatase-like_hydrls"/>
</dbReference>
<comment type="caution">
    <text evidence="3">The sequence shown here is derived from an EMBL/GenBank/DDBJ whole genome shotgun (WGS) entry which is preliminary data.</text>
</comment>
<name>A0ABV4H0T7_9ACTN</name>
<keyword evidence="1 3" id="KW-0378">Hydrolase</keyword>
<gene>
    <name evidence="3" type="ORF">AB2L27_10435</name>
</gene>
<reference evidence="3 4" key="1">
    <citation type="submission" date="2024-07" db="EMBL/GenBank/DDBJ databases">
        <authorList>
            <person name="Thanompreechachai J."/>
            <person name="Duangmal K."/>
        </authorList>
    </citation>
    <scope>NUCLEOTIDE SEQUENCE [LARGE SCALE GENOMIC DNA]</scope>
    <source>
        <strain evidence="3 4">LSe6-4</strain>
    </source>
</reference>
<dbReference type="SUPFAM" id="SSF52499">
    <property type="entry name" value="Isochorismatase-like hydrolases"/>
    <property type="match status" value="1"/>
</dbReference>
<dbReference type="EMBL" id="JBGFTU010000010">
    <property type="protein sequence ID" value="MEZ0165178.1"/>
    <property type="molecule type" value="Genomic_DNA"/>
</dbReference>